<dbReference type="AlphaFoldDB" id="B1WSS9"/>
<name>B1WSS9_CROS5</name>
<reference evidence="3 4" key="1">
    <citation type="journal article" date="2008" name="Proc. Natl. Acad. Sci. U.S.A.">
        <title>The genome of Cyanothece 51142, a unicellular diazotrophic cyanobacterium important in the marine nitrogen cycle.</title>
        <authorList>
            <person name="Welsh E.A."/>
            <person name="Liberton M."/>
            <person name="Stoeckel J."/>
            <person name="Loh T."/>
            <person name="Elvitigala T."/>
            <person name="Wang C."/>
            <person name="Wollam A."/>
            <person name="Fulton R.S."/>
            <person name="Clifton S.W."/>
            <person name="Jacobs J.M."/>
            <person name="Aurora R."/>
            <person name="Ghosh B.K."/>
            <person name="Sherman L.A."/>
            <person name="Smith R.D."/>
            <person name="Wilson R.K."/>
            <person name="Pakrasi H.B."/>
        </authorList>
    </citation>
    <scope>NUCLEOTIDE SEQUENCE [LARGE SCALE GENOMIC DNA]</scope>
    <source>
        <strain evidence="4">ATCC 51142 / BH68</strain>
    </source>
</reference>
<dbReference type="HOGENOM" id="CLU_048881_0_0_3"/>
<protein>
    <submittedName>
        <fullName evidence="3">Uncharacterized protein</fullName>
    </submittedName>
</protein>
<evidence type="ECO:0000313" key="3">
    <source>
        <dbReference type="EMBL" id="ACB53658.1"/>
    </source>
</evidence>
<feature type="domain" description="REase associating with pPIWI RE" evidence="1">
    <location>
        <begin position="275"/>
        <end position="395"/>
    </location>
</feature>
<accession>B1WSS9</accession>
<dbReference type="EMBL" id="CP000806">
    <property type="protein sequence ID" value="ACB53658.1"/>
    <property type="molecule type" value="Genomic_DNA"/>
</dbReference>
<feature type="domain" description="pPIWI-RE three-gene island" evidence="2">
    <location>
        <begin position="45"/>
        <end position="181"/>
    </location>
</feature>
<dbReference type="Pfam" id="PF18156">
    <property type="entry name" value="pPIWI_RE_Y"/>
    <property type="match status" value="1"/>
</dbReference>
<dbReference type="InterPro" id="IPR040828">
    <property type="entry name" value="pPIWI_RE_REase"/>
</dbReference>
<organism evidence="3 4">
    <name type="scientific">Crocosphaera subtropica (strain ATCC 51142 / BH68)</name>
    <name type="common">Cyanothece sp. (strain ATCC 51142)</name>
    <dbReference type="NCBI Taxonomy" id="43989"/>
    <lineage>
        <taxon>Bacteria</taxon>
        <taxon>Bacillati</taxon>
        <taxon>Cyanobacteriota</taxon>
        <taxon>Cyanophyceae</taxon>
        <taxon>Oscillatoriophycideae</taxon>
        <taxon>Chroococcales</taxon>
        <taxon>Aphanothecaceae</taxon>
        <taxon>Crocosphaera</taxon>
        <taxon>Crocosphaera subtropica</taxon>
    </lineage>
</organism>
<evidence type="ECO:0000313" key="4">
    <source>
        <dbReference type="Proteomes" id="UP000001203"/>
    </source>
</evidence>
<dbReference type="Proteomes" id="UP000001203">
    <property type="component" value="Chromosome circular"/>
</dbReference>
<proteinExistence type="predicted"/>
<dbReference type="STRING" id="43989.cce_4310"/>
<keyword evidence="4" id="KW-1185">Reference proteome</keyword>
<evidence type="ECO:0000259" key="2">
    <source>
        <dbReference type="Pfam" id="PF18156"/>
    </source>
</evidence>
<dbReference type="Pfam" id="PF18154">
    <property type="entry name" value="pPIWI_RE_REase"/>
    <property type="match status" value="1"/>
</dbReference>
<dbReference type="KEGG" id="cyt:cce_4310"/>
<gene>
    <name evidence="3" type="ordered locus">cce_4310</name>
</gene>
<sequence>MRRWEKAGKISAIRTAAGHRRYDVHSVHKQDTQNDREKYWVNEETVQRIAKGICQYHQNINRQKLSQYPANLQLAVDKLIIKCLLTKTEPLQGVPDFLNRWAKQLLQDWDLDINCPEDWHSKSLIEEQKPSNFCVETAEEYLEEYGNFQRKVVEKLRLKAFCDCDLYTKFRQYIIEHPIITKGELDTTAILEFSSLKELLIDCYELAPESYKKDGNFYYCGHCGGLMYLKSDGDLRCENRHCLQYKKKPIPFKADSNDLVLWLKQDLRYFMHRPGRPEVRLFNKLKKLDLKEVILFPNLDIYDIHLVFPDDTVWAIDLKFWESAYNLAKKVDKPIPRWKEQPYNECFFIFPDEIKHYSKEYIQEFRSYCTVPLKKSQVMFEGAFMQKVKRKLGKQS</sequence>
<evidence type="ECO:0000259" key="1">
    <source>
        <dbReference type="Pfam" id="PF18154"/>
    </source>
</evidence>
<dbReference type="eggNOG" id="COG1974">
    <property type="taxonomic scope" value="Bacteria"/>
</dbReference>
<dbReference type="InterPro" id="IPR041191">
    <property type="entry name" value="pPIWI_RE_Y"/>
</dbReference>